<keyword evidence="7" id="KW-1185">Reference proteome</keyword>
<dbReference type="Gene3D" id="3.20.80.10">
    <property type="entry name" value="Regulatory factor, effector binding domain"/>
    <property type="match status" value="1"/>
</dbReference>
<reference evidence="6 7" key="1">
    <citation type="submission" date="2020-08" db="EMBL/GenBank/DDBJ databases">
        <title>A Genomic Blueprint of the Chicken Gut Microbiome.</title>
        <authorList>
            <person name="Gilroy R."/>
            <person name="Ravi A."/>
            <person name="Getino M."/>
            <person name="Pursley I."/>
            <person name="Horton D.L."/>
            <person name="Alikhan N.-F."/>
            <person name="Baker D."/>
            <person name="Gharbi K."/>
            <person name="Hall N."/>
            <person name="Watson M."/>
            <person name="Adriaenssens E.M."/>
            <person name="Foster-Nyarko E."/>
            <person name="Jarju S."/>
            <person name="Secka A."/>
            <person name="Antonio M."/>
            <person name="Oren A."/>
            <person name="Chaudhuri R."/>
            <person name="La Ragione R.M."/>
            <person name="Hildebrand F."/>
            <person name="Pallen M.J."/>
        </authorList>
    </citation>
    <scope>NUCLEOTIDE SEQUENCE [LARGE SCALE GENOMIC DNA]</scope>
    <source>
        <strain evidence="6 7">Re57</strain>
    </source>
</reference>
<dbReference type="Gene3D" id="1.10.1660.10">
    <property type="match status" value="1"/>
</dbReference>
<evidence type="ECO:0000256" key="2">
    <source>
        <dbReference type="ARBA" id="ARBA00023015"/>
    </source>
</evidence>
<dbReference type="PROSITE" id="PS50937">
    <property type="entry name" value="HTH_MERR_2"/>
    <property type="match status" value="1"/>
</dbReference>
<accession>A0ABR8WS06</accession>
<protein>
    <submittedName>
        <fullName evidence="6">MerR family transcriptional regulator</fullName>
    </submittedName>
</protein>
<keyword evidence="1" id="KW-0678">Repressor</keyword>
<organism evidence="6 7">
    <name type="scientific">Brevibacterium gallinarum</name>
    <dbReference type="NCBI Taxonomy" id="2762220"/>
    <lineage>
        <taxon>Bacteria</taxon>
        <taxon>Bacillati</taxon>
        <taxon>Actinomycetota</taxon>
        <taxon>Actinomycetes</taxon>
        <taxon>Micrococcales</taxon>
        <taxon>Brevibacteriaceae</taxon>
        <taxon>Brevibacterium</taxon>
    </lineage>
</organism>
<name>A0ABR8WS06_9MICO</name>
<evidence type="ECO:0000259" key="5">
    <source>
        <dbReference type="PROSITE" id="PS50937"/>
    </source>
</evidence>
<feature type="domain" description="HTH merR-type" evidence="5">
    <location>
        <begin position="1"/>
        <end position="71"/>
    </location>
</feature>
<dbReference type="SMART" id="SM00422">
    <property type="entry name" value="HTH_MERR"/>
    <property type="match status" value="1"/>
</dbReference>
<evidence type="ECO:0000313" key="6">
    <source>
        <dbReference type="EMBL" id="MBD8019862.1"/>
    </source>
</evidence>
<dbReference type="InterPro" id="IPR000551">
    <property type="entry name" value="MerR-type_HTH_dom"/>
</dbReference>
<evidence type="ECO:0000313" key="7">
    <source>
        <dbReference type="Proteomes" id="UP000651517"/>
    </source>
</evidence>
<dbReference type="PANTHER" id="PTHR30204:SF69">
    <property type="entry name" value="MERR-FAMILY TRANSCRIPTIONAL REGULATOR"/>
    <property type="match status" value="1"/>
</dbReference>
<dbReference type="RefSeq" id="WP_191725397.1">
    <property type="nucleotide sequence ID" value="NZ_JACSPY010000002.1"/>
</dbReference>
<sequence length="271" mass="29470">MLKIGEFAQTTSLSVKALRHYDETGLLVPAETDPVSGYRLYAEEQVRDGAVIHQLRRAGVPLAQVRAALDGGDSVAVLRAHEEQLAAERAAQDAAIAQAHTMLDCFAQPVPVTERRCPPLPYAGRILRLASEADVEQLSDETASAAFGELYRELVAAGHPPSGAMWTGMREGPRASMEVAFCWAVDHPLPAGWGGEHTEVGQLPERTELVAEWDLSEPLDLPEDTMHPAALALFDAIAARGLEMAEQAVRQQVRYDLDPPVLELSIPVSRR</sequence>
<dbReference type="PROSITE" id="PS00552">
    <property type="entry name" value="HTH_MERR_1"/>
    <property type="match status" value="1"/>
</dbReference>
<dbReference type="Pfam" id="PF13411">
    <property type="entry name" value="MerR_1"/>
    <property type="match status" value="1"/>
</dbReference>
<comment type="caution">
    <text evidence="6">The sequence shown here is derived from an EMBL/GenBank/DDBJ whole genome shotgun (WGS) entry which is preliminary data.</text>
</comment>
<proteinExistence type="predicted"/>
<dbReference type="EMBL" id="JACSPY010000002">
    <property type="protein sequence ID" value="MBD8019862.1"/>
    <property type="molecule type" value="Genomic_DNA"/>
</dbReference>
<dbReference type="SUPFAM" id="SSF46955">
    <property type="entry name" value="Putative DNA-binding domain"/>
    <property type="match status" value="1"/>
</dbReference>
<dbReference type="InterPro" id="IPR009061">
    <property type="entry name" value="DNA-bd_dom_put_sf"/>
</dbReference>
<dbReference type="PANTHER" id="PTHR30204">
    <property type="entry name" value="REDOX-CYCLING DRUG-SENSING TRANSCRIPTIONAL ACTIVATOR SOXR"/>
    <property type="match status" value="1"/>
</dbReference>
<keyword evidence="3" id="KW-0238">DNA-binding</keyword>
<dbReference type="InterPro" id="IPR047057">
    <property type="entry name" value="MerR_fam"/>
</dbReference>
<keyword evidence="4" id="KW-0804">Transcription</keyword>
<evidence type="ECO:0000256" key="4">
    <source>
        <dbReference type="ARBA" id="ARBA00023163"/>
    </source>
</evidence>
<dbReference type="InterPro" id="IPR011256">
    <property type="entry name" value="Reg_factor_effector_dom_sf"/>
</dbReference>
<keyword evidence="2" id="KW-0805">Transcription regulation</keyword>
<evidence type="ECO:0000256" key="1">
    <source>
        <dbReference type="ARBA" id="ARBA00022491"/>
    </source>
</evidence>
<evidence type="ECO:0000256" key="3">
    <source>
        <dbReference type="ARBA" id="ARBA00023125"/>
    </source>
</evidence>
<dbReference type="Proteomes" id="UP000651517">
    <property type="component" value="Unassembled WGS sequence"/>
</dbReference>
<gene>
    <name evidence="6" type="ORF">H9634_03570</name>
</gene>